<protein>
    <submittedName>
        <fullName evidence="1">Phage tail protein</fullName>
    </submittedName>
</protein>
<dbReference type="Pfam" id="PF06995">
    <property type="entry name" value="Phage_P2_GpU"/>
    <property type="match status" value="1"/>
</dbReference>
<accession>A0A2W6MRS1</accession>
<reference evidence="1 2" key="1">
    <citation type="submission" date="2017-03" db="EMBL/GenBank/DDBJ databases">
        <title>Genomic and clinical evidence uncovers the enterohepatic species Helicobacter valdiviensis as a potential human intestinal pathogen.</title>
        <authorList>
            <person name="Fresia P."/>
            <person name="Jara R."/>
            <person name="Sierra R."/>
            <person name="Ferres I."/>
            <person name="Greif G."/>
            <person name="Iraola G."/>
            <person name="Collado L."/>
        </authorList>
    </citation>
    <scope>NUCLEOTIDE SEQUENCE [LARGE SCALE GENOMIC DNA]</scope>
    <source>
        <strain evidence="1 2">WBE14</strain>
    </source>
</reference>
<dbReference type="Proteomes" id="UP000249746">
    <property type="component" value="Unassembled WGS sequence"/>
</dbReference>
<organism evidence="1 2">
    <name type="scientific">Helicobacter valdiviensis</name>
    <dbReference type="NCBI Taxonomy" id="1458358"/>
    <lineage>
        <taxon>Bacteria</taxon>
        <taxon>Pseudomonadati</taxon>
        <taxon>Campylobacterota</taxon>
        <taxon>Epsilonproteobacteria</taxon>
        <taxon>Campylobacterales</taxon>
        <taxon>Helicobacteraceae</taxon>
        <taxon>Helicobacter</taxon>
    </lineage>
</organism>
<sequence length="123" mass="13591">MIFSLGDFKFSALHADELSISVDYGIGSNERINNHPCLFNAKKESQTLSISGKTIPLKDGNNYLSKLKEMGSSGLSFSLCSANGIYYGKFVIKGLEEKQSVFIEGSGFLEQSFSLNLERDFDE</sequence>
<dbReference type="EMBL" id="NBIU01000053">
    <property type="protein sequence ID" value="PZT47264.1"/>
    <property type="molecule type" value="Genomic_DNA"/>
</dbReference>
<evidence type="ECO:0000313" key="2">
    <source>
        <dbReference type="Proteomes" id="UP000249746"/>
    </source>
</evidence>
<dbReference type="RefSeq" id="WP_111230647.1">
    <property type="nucleotide sequence ID" value="NZ_NBIU01000053.1"/>
</dbReference>
<comment type="caution">
    <text evidence="1">The sequence shown here is derived from an EMBL/GenBank/DDBJ whole genome shotgun (WGS) entry which is preliminary data.</text>
</comment>
<keyword evidence="2" id="KW-1185">Reference proteome</keyword>
<dbReference type="InterPro" id="IPR009734">
    <property type="entry name" value="Myoviridae_GpU"/>
</dbReference>
<gene>
    <name evidence="1" type="ORF">B6S12_10010</name>
</gene>
<proteinExistence type="predicted"/>
<name>A0A2W6MRS1_9HELI</name>
<dbReference type="AlphaFoldDB" id="A0A2W6MRS1"/>
<evidence type="ECO:0000313" key="1">
    <source>
        <dbReference type="EMBL" id="PZT47264.1"/>
    </source>
</evidence>
<dbReference type="OrthoDB" id="5330634at2"/>